<dbReference type="EMBL" id="JARAVY010000006">
    <property type="protein sequence ID" value="MDX2910582.1"/>
    <property type="molecule type" value="Genomic_DNA"/>
</dbReference>
<keyword evidence="2" id="KW-1185">Reference proteome</keyword>
<evidence type="ECO:0000313" key="1">
    <source>
        <dbReference type="EMBL" id="MDX2910582.1"/>
    </source>
</evidence>
<proteinExistence type="predicted"/>
<accession>A0ABU4L4B2</accession>
<dbReference type="InterPro" id="IPR012341">
    <property type="entry name" value="6hp_glycosidase-like_sf"/>
</dbReference>
<dbReference type="RefSeq" id="WP_267299557.1">
    <property type="nucleotide sequence ID" value="NZ_JAGJBZ010000002.1"/>
</dbReference>
<reference evidence="1 2" key="1">
    <citation type="journal article" date="2023" name="Microb. Genom.">
        <title>Mesoterricola silvestris gen. nov., sp. nov., Mesoterricola sediminis sp. nov., Geothrix oryzae sp. nov., Geothrix edaphica sp. nov., Geothrix rubra sp. nov., and Geothrix limicola sp. nov., six novel members of Acidobacteriota isolated from soils.</title>
        <authorList>
            <person name="Weisberg A.J."/>
            <person name="Pearce E."/>
            <person name="Kramer C.G."/>
            <person name="Chang J.H."/>
            <person name="Clarke C.R."/>
        </authorList>
    </citation>
    <scope>NUCLEOTIDE SEQUENCE [LARGE SCALE GENOMIC DNA]</scope>
    <source>
        <strain evidence="1 2">NRRL_B-2795</strain>
    </source>
</reference>
<organism evidence="1 2">
    <name type="scientific">Streptomyces griseiscabiei</name>
    <dbReference type="NCBI Taxonomy" id="2993540"/>
    <lineage>
        <taxon>Bacteria</taxon>
        <taxon>Bacillati</taxon>
        <taxon>Actinomycetota</taxon>
        <taxon>Actinomycetes</taxon>
        <taxon>Kitasatosporales</taxon>
        <taxon>Streptomycetaceae</taxon>
        <taxon>Streptomyces</taxon>
    </lineage>
</organism>
<evidence type="ECO:0008006" key="3">
    <source>
        <dbReference type="Google" id="ProtNLM"/>
    </source>
</evidence>
<dbReference type="Gene3D" id="1.50.10.10">
    <property type="match status" value="1"/>
</dbReference>
<dbReference type="InterPro" id="IPR008928">
    <property type="entry name" value="6-hairpin_glycosidase_sf"/>
</dbReference>
<evidence type="ECO:0000313" key="2">
    <source>
        <dbReference type="Proteomes" id="UP001271723"/>
    </source>
</evidence>
<protein>
    <recommendedName>
        <fullName evidence="3">Glycoside hydrolase family 65</fullName>
    </recommendedName>
</protein>
<name>A0ABU4L4B2_9ACTN</name>
<dbReference type="SUPFAM" id="SSF48208">
    <property type="entry name" value="Six-hairpin glycosidases"/>
    <property type="match status" value="1"/>
</dbReference>
<dbReference type="Proteomes" id="UP001271723">
    <property type="component" value="Unassembled WGS sequence"/>
</dbReference>
<sequence length="699" mass="77995">MIDRKSLVRRHTVRLTEPDPAHVLTVGNGDFAYSCDITGMQSFPAYHDQAAAAAERRLAVNTATMSTWGWHAMPNPEGYTLPDAMSEHNTARGKVSYPDRFGIAAMMSGDLPEEMRPGAWLSANPQRLDLGRIGLLLRPAPDAEPETGPGALRDTEQCLDLWTGTISGRFRYADQEVAVTTVADPHGSRVAFRIESELLADGLAGVVVRFPYASDGFFQTCDWTSPERHRTDLAQVTDTGCVFRRTLDDTTYAVRLTWSAGVVRPTGNPHEYLLTTDSDTLELVAAFSPDDGEVPSVEADFACLAAASATWWEDFWTSGAALDLTGSTDPRAAELERRVVLSQYLTAVNCSGTLPPQETGLITNSWHGKHHVEMHWWHAAHFATWGRPELLERSLDWYLSILPEARATARRQRYDGARWPKQTGPDGRESPSDIGVFLIWQQPHPLYLLELLHRARPESDVVTRFAELVEDTAAFMASFAEERDGAYHLPAPLLPAQEFYDATTTEDPTFELAYWWWGLEIAQRWRERTGRERDKRWQRVQDGLALPHRRDGRYTAVATEPYLKRDDHPSLLCALGVVPDTPLVDPDVMAATLQDVRADWEWNSAWGWDFPVMAMTATRVGRPDLAVDALLMRTPKNHYLPTGHAPQIGSFLPIYLPSNGALLAAVSLMAGGWDGADRDCPGFPAEGWTVRHEGFTPWP</sequence>
<comment type="caution">
    <text evidence="1">The sequence shown here is derived from an EMBL/GenBank/DDBJ whole genome shotgun (WGS) entry which is preliminary data.</text>
</comment>
<gene>
    <name evidence="1" type="ORF">PV517_17990</name>
</gene>